<dbReference type="OrthoDB" id="6053711at2759"/>
<dbReference type="Pfam" id="PF00049">
    <property type="entry name" value="Insulin"/>
    <property type="match status" value="1"/>
</dbReference>
<keyword evidence="4" id="KW-0964">Secreted</keyword>
<feature type="signal peptide" evidence="5">
    <location>
        <begin position="1"/>
        <end position="25"/>
    </location>
</feature>
<evidence type="ECO:0000256" key="2">
    <source>
        <dbReference type="ARBA" id="ARBA00009034"/>
    </source>
</evidence>
<comment type="similarity">
    <text evidence="2 4">Belongs to the insulin family.</text>
</comment>
<evidence type="ECO:0000313" key="7">
    <source>
        <dbReference type="EMBL" id="RUS89115.1"/>
    </source>
</evidence>
<sequence>MLRHLVDRFLALTCLMLAAAILVAADTQRCDGDERPHPRGLCGQRLAQAHSNLCFLLREVYHREHYHREKRSDPRPEPRHQPAHLQPAAKELVEKIYSIPLDVLAELDLSKDNWHVLLAKKSWAGDNYFGADDFPGNMAASGPEKRRRSHHRVGVFGRRIARLLQEAESGTGSQADVSDVRSVSRTKRTVSSNMVCDCCYNRCSPEELATYC</sequence>
<dbReference type="GO" id="GO:0005179">
    <property type="term" value="F:hormone activity"/>
    <property type="evidence" value="ECO:0007669"/>
    <property type="project" value="InterPro"/>
</dbReference>
<evidence type="ECO:0000259" key="6">
    <source>
        <dbReference type="SMART" id="SM00078"/>
    </source>
</evidence>
<dbReference type="SUPFAM" id="SSF56994">
    <property type="entry name" value="Insulin-like"/>
    <property type="match status" value="1"/>
</dbReference>
<proteinExistence type="inferred from homology"/>
<comment type="caution">
    <text evidence="7">The sequence shown here is derived from an EMBL/GenBank/DDBJ whole genome shotgun (WGS) entry which is preliminary data.</text>
</comment>
<dbReference type="InterPro" id="IPR016179">
    <property type="entry name" value="Insulin-like"/>
</dbReference>
<protein>
    <recommendedName>
        <fullName evidence="6">Insulin-like domain-containing protein</fullName>
    </recommendedName>
</protein>
<gene>
    <name evidence="7" type="ORF">EGW08_003123</name>
</gene>
<feature type="chain" id="PRO_5019038618" description="Insulin-like domain-containing protein" evidence="5">
    <location>
        <begin position="26"/>
        <end position="212"/>
    </location>
</feature>
<keyword evidence="3" id="KW-0968">Cytoplasmic vesicle</keyword>
<dbReference type="InterPro" id="IPR022353">
    <property type="entry name" value="Insulin_CS"/>
</dbReference>
<dbReference type="GO" id="GO:0005576">
    <property type="term" value="C:extracellular region"/>
    <property type="evidence" value="ECO:0007669"/>
    <property type="project" value="UniProtKB-SubCell"/>
</dbReference>
<dbReference type="EMBL" id="RQTK01000065">
    <property type="protein sequence ID" value="RUS89115.1"/>
    <property type="molecule type" value="Genomic_DNA"/>
</dbReference>
<reference evidence="7 8" key="1">
    <citation type="submission" date="2019-01" db="EMBL/GenBank/DDBJ databases">
        <title>A draft genome assembly of the solar-powered sea slug Elysia chlorotica.</title>
        <authorList>
            <person name="Cai H."/>
            <person name="Li Q."/>
            <person name="Fang X."/>
            <person name="Li J."/>
            <person name="Curtis N.E."/>
            <person name="Altenburger A."/>
            <person name="Shibata T."/>
            <person name="Feng M."/>
            <person name="Maeda T."/>
            <person name="Schwartz J.A."/>
            <person name="Shigenobu S."/>
            <person name="Lundholm N."/>
            <person name="Nishiyama T."/>
            <person name="Yang H."/>
            <person name="Hasebe M."/>
            <person name="Li S."/>
            <person name="Pierce S.K."/>
            <person name="Wang J."/>
        </authorList>
    </citation>
    <scope>NUCLEOTIDE SEQUENCE [LARGE SCALE GENOMIC DNA]</scope>
    <source>
        <strain evidence="7">EC2010</strain>
        <tissue evidence="7">Whole organism of an adult</tissue>
    </source>
</reference>
<comment type="subcellular location">
    <subcellularLocation>
        <location evidence="1">Cytoplasmic vesicle</location>
        <location evidence="1">Secretory vesicle</location>
    </subcellularLocation>
    <subcellularLocation>
        <location evidence="4">Secreted</location>
    </subcellularLocation>
</comment>
<dbReference type="PROSITE" id="PS00262">
    <property type="entry name" value="INSULIN"/>
    <property type="match status" value="1"/>
</dbReference>
<feature type="domain" description="Insulin-like" evidence="6">
    <location>
        <begin position="39"/>
        <end position="212"/>
    </location>
</feature>
<dbReference type="InterPro" id="IPR036438">
    <property type="entry name" value="Insulin-like_sf"/>
</dbReference>
<dbReference type="AlphaFoldDB" id="A0A433U5L4"/>
<keyword evidence="5" id="KW-0732">Signal</keyword>
<evidence type="ECO:0000256" key="5">
    <source>
        <dbReference type="SAM" id="SignalP"/>
    </source>
</evidence>
<dbReference type="SMART" id="SM00078">
    <property type="entry name" value="IlGF"/>
    <property type="match status" value="1"/>
</dbReference>
<name>A0A433U5L4_ELYCH</name>
<evidence type="ECO:0000256" key="1">
    <source>
        <dbReference type="ARBA" id="ARBA00004398"/>
    </source>
</evidence>
<evidence type="ECO:0000256" key="4">
    <source>
        <dbReference type="RuleBase" id="RU000406"/>
    </source>
</evidence>
<keyword evidence="8" id="KW-1185">Reference proteome</keyword>
<dbReference type="Proteomes" id="UP000271974">
    <property type="component" value="Unassembled WGS sequence"/>
</dbReference>
<evidence type="ECO:0000313" key="8">
    <source>
        <dbReference type="Proteomes" id="UP000271974"/>
    </source>
</evidence>
<evidence type="ECO:0000256" key="3">
    <source>
        <dbReference type="ARBA" id="ARBA00023329"/>
    </source>
</evidence>
<dbReference type="Gene3D" id="1.10.100.10">
    <property type="entry name" value="Insulin-like"/>
    <property type="match status" value="1"/>
</dbReference>
<organism evidence="7 8">
    <name type="scientific">Elysia chlorotica</name>
    <name type="common">Eastern emerald elysia</name>
    <name type="synonym">Sea slug</name>
    <dbReference type="NCBI Taxonomy" id="188477"/>
    <lineage>
        <taxon>Eukaryota</taxon>
        <taxon>Metazoa</taxon>
        <taxon>Spiralia</taxon>
        <taxon>Lophotrochozoa</taxon>
        <taxon>Mollusca</taxon>
        <taxon>Gastropoda</taxon>
        <taxon>Heterobranchia</taxon>
        <taxon>Euthyneura</taxon>
        <taxon>Panpulmonata</taxon>
        <taxon>Sacoglossa</taxon>
        <taxon>Placobranchoidea</taxon>
        <taxon>Plakobranchidae</taxon>
        <taxon>Elysia</taxon>
    </lineage>
</organism>
<accession>A0A433U5L4</accession>